<gene>
    <name evidence="1" type="ORF">LC087_17355</name>
</gene>
<accession>A0ABY9JSR7</accession>
<protein>
    <submittedName>
        <fullName evidence="1">DUF4489 domain-containing protein</fullName>
    </submittedName>
</protein>
<dbReference type="RefSeq" id="WP_226540912.1">
    <property type="nucleotide sequence ID" value="NZ_CP129013.1"/>
</dbReference>
<name>A0ABY9JSR7_9BACI</name>
<organism evidence="1 2">
    <name type="scientific">Bacillus carboniphilus</name>
    <dbReference type="NCBI Taxonomy" id="86663"/>
    <lineage>
        <taxon>Bacteria</taxon>
        <taxon>Bacillati</taxon>
        <taxon>Bacillota</taxon>
        <taxon>Bacilli</taxon>
        <taxon>Bacillales</taxon>
        <taxon>Bacillaceae</taxon>
        <taxon>Bacillus</taxon>
    </lineage>
</organism>
<keyword evidence="2" id="KW-1185">Reference proteome</keyword>
<dbReference type="EMBL" id="CP129013">
    <property type="protein sequence ID" value="WLR42445.1"/>
    <property type="molecule type" value="Genomic_DNA"/>
</dbReference>
<dbReference type="Pfam" id="PF14879">
    <property type="entry name" value="DUF4489"/>
    <property type="match status" value="1"/>
</dbReference>
<dbReference type="InterPro" id="IPR027972">
    <property type="entry name" value="DUF4489"/>
</dbReference>
<evidence type="ECO:0000313" key="2">
    <source>
        <dbReference type="Proteomes" id="UP001197974"/>
    </source>
</evidence>
<reference evidence="1 2" key="1">
    <citation type="submission" date="2023-06" db="EMBL/GenBank/DDBJ databases">
        <title>Five Gram-positive bacteria isolated from mangrove sediments in Shenzhen, Guangdong, China.</title>
        <authorList>
            <person name="Yu S."/>
            <person name="Zheng W."/>
            <person name="Huang Y."/>
        </authorList>
    </citation>
    <scope>NUCLEOTIDE SEQUENCE [LARGE SCALE GENOMIC DNA]</scope>
    <source>
        <strain evidence="1 2">SaN35-3</strain>
    </source>
</reference>
<proteinExistence type="predicted"/>
<evidence type="ECO:0000313" key="1">
    <source>
        <dbReference type="EMBL" id="WLR42445.1"/>
    </source>
</evidence>
<dbReference type="Proteomes" id="UP001197974">
    <property type="component" value="Chromosome"/>
</dbReference>
<sequence>MESSCQSSFLNCGKTYKVLIPNQLSLNSVPLKIASVKVDVQNIKNPRVLINYSQNCNVVVNGYNILISVTFELVRKSIQTGEEERLEKWTFKVSEGIPTVVEELVTIEPLVLNYCDSLNNSFEDAFIYTIQIIDLKSNNASYTLDSQQISAIACSGSSN</sequence>